<comment type="caution">
    <text evidence="3">The sequence shown here is derived from an EMBL/GenBank/DDBJ whole genome shotgun (WGS) entry which is preliminary data.</text>
</comment>
<dbReference type="SMART" id="SM00342">
    <property type="entry name" value="HTH_ARAC"/>
    <property type="match status" value="1"/>
</dbReference>
<feature type="domain" description="HTH araC/xylS-type" evidence="2">
    <location>
        <begin position="250"/>
        <end position="334"/>
    </location>
</feature>
<dbReference type="Pfam" id="PF12625">
    <property type="entry name" value="Arabinose_bd"/>
    <property type="match status" value="1"/>
</dbReference>
<organism evidence="3 4">
    <name type="scientific">Litoribrevibacter euphylliae</name>
    <dbReference type="NCBI Taxonomy" id="1834034"/>
    <lineage>
        <taxon>Bacteria</taxon>
        <taxon>Pseudomonadati</taxon>
        <taxon>Pseudomonadota</taxon>
        <taxon>Gammaproteobacteria</taxon>
        <taxon>Oceanospirillales</taxon>
        <taxon>Oceanospirillaceae</taxon>
        <taxon>Litoribrevibacter</taxon>
    </lineage>
</organism>
<dbReference type="Gene3D" id="1.10.10.60">
    <property type="entry name" value="Homeodomain-like"/>
    <property type="match status" value="1"/>
</dbReference>
<evidence type="ECO:0000256" key="1">
    <source>
        <dbReference type="ARBA" id="ARBA00023125"/>
    </source>
</evidence>
<proteinExistence type="predicted"/>
<evidence type="ECO:0000313" key="4">
    <source>
        <dbReference type="Proteomes" id="UP001595476"/>
    </source>
</evidence>
<accession>A0ABV7HDW3</accession>
<dbReference type="EMBL" id="JBHRSZ010000002">
    <property type="protein sequence ID" value="MFC3150640.1"/>
    <property type="molecule type" value="Genomic_DNA"/>
</dbReference>
<reference evidence="4" key="1">
    <citation type="journal article" date="2019" name="Int. J. Syst. Evol. Microbiol.">
        <title>The Global Catalogue of Microorganisms (GCM) 10K type strain sequencing project: providing services to taxonomists for standard genome sequencing and annotation.</title>
        <authorList>
            <consortium name="The Broad Institute Genomics Platform"/>
            <consortium name="The Broad Institute Genome Sequencing Center for Infectious Disease"/>
            <person name="Wu L."/>
            <person name="Ma J."/>
        </authorList>
    </citation>
    <scope>NUCLEOTIDE SEQUENCE [LARGE SCALE GENOMIC DNA]</scope>
    <source>
        <strain evidence="4">KCTC 52438</strain>
    </source>
</reference>
<dbReference type="PROSITE" id="PS01124">
    <property type="entry name" value="HTH_ARAC_FAMILY_2"/>
    <property type="match status" value="1"/>
</dbReference>
<keyword evidence="1" id="KW-0238">DNA-binding</keyword>
<dbReference type="InterPro" id="IPR032687">
    <property type="entry name" value="AraC-type_N"/>
</dbReference>
<dbReference type="PANTHER" id="PTHR47894:SF1">
    <property type="entry name" value="HTH-TYPE TRANSCRIPTIONAL REGULATOR VQSM"/>
    <property type="match status" value="1"/>
</dbReference>
<dbReference type="InterPro" id="IPR018060">
    <property type="entry name" value="HTH_AraC"/>
</dbReference>
<dbReference type="Proteomes" id="UP001595476">
    <property type="component" value="Unassembled WGS sequence"/>
</dbReference>
<sequence>MFEQTVSGFWLKGILASAQAQGIDQESVMAKAGVVSLPQSANERVPLDATVNIWNAAIELTQDPLFGFHMGRQFRPNWFHLIHHLWANSPTVQQAIETTLKYQALISDGGDLSLQHQDNSMSNKAVIEYQPRAAKLAFSYHQIDAVLAILVSLIRWSVDDGFTPTKISVPHQQPEVVEELESFFNCPIEFNSPQTLIEFDAVWLDFPLIGADSDLLNMHLQLADQKLAELGRVNLSAQVISKLSVLGQFQNLSKEAVAEQLQTSARTLQRKLQQEGTSFKELSDSLRKSLADQYIAQNRSTSDLVELLDFSEISSLHKACKRWFGMSLQEKRKRKEN</sequence>
<dbReference type="RefSeq" id="WP_386717806.1">
    <property type="nucleotide sequence ID" value="NZ_JBHRSZ010000002.1"/>
</dbReference>
<name>A0ABV7HDW3_9GAMM</name>
<evidence type="ECO:0000313" key="3">
    <source>
        <dbReference type="EMBL" id="MFC3150640.1"/>
    </source>
</evidence>
<dbReference type="PANTHER" id="PTHR47894">
    <property type="entry name" value="HTH-TYPE TRANSCRIPTIONAL REGULATOR GADX"/>
    <property type="match status" value="1"/>
</dbReference>
<protein>
    <submittedName>
        <fullName evidence="3">AraC family transcriptional regulator</fullName>
    </submittedName>
</protein>
<gene>
    <name evidence="3" type="ORF">ACFOEK_06360</name>
</gene>
<evidence type="ECO:0000259" key="2">
    <source>
        <dbReference type="PROSITE" id="PS01124"/>
    </source>
</evidence>
<keyword evidence="4" id="KW-1185">Reference proteome</keyword>
<dbReference type="Pfam" id="PF12833">
    <property type="entry name" value="HTH_18"/>
    <property type="match status" value="1"/>
</dbReference>